<evidence type="ECO:0000313" key="2">
    <source>
        <dbReference type="Proteomes" id="UP000014243"/>
    </source>
</evidence>
<dbReference type="AlphaFoldDB" id="S2S3L2"/>
<dbReference type="GO" id="GO:0016788">
    <property type="term" value="F:hydrolase activity, acting on ester bonds"/>
    <property type="evidence" value="ECO:0007669"/>
    <property type="project" value="InterPro"/>
</dbReference>
<organism evidence="1 2">
    <name type="scientific">Lacticaseibacillus paracasei subsp. paracasei Lpp126</name>
    <dbReference type="NCBI Taxonomy" id="1256206"/>
    <lineage>
        <taxon>Bacteria</taxon>
        <taxon>Bacillati</taxon>
        <taxon>Bacillota</taxon>
        <taxon>Bacilli</taxon>
        <taxon>Lactobacillales</taxon>
        <taxon>Lactobacillaceae</taxon>
        <taxon>Lacticaseibacillus</taxon>
    </lineage>
</organism>
<accession>S2S3L2</accession>
<name>S2S3L2_LACPA</name>
<dbReference type="GO" id="GO:0046872">
    <property type="term" value="F:metal ion binding"/>
    <property type="evidence" value="ECO:0007669"/>
    <property type="project" value="InterPro"/>
</dbReference>
<protein>
    <submittedName>
        <fullName evidence="1">5'-nucleotidase</fullName>
    </submittedName>
</protein>
<evidence type="ECO:0000313" key="1">
    <source>
        <dbReference type="EMBL" id="EPC74133.1"/>
    </source>
</evidence>
<gene>
    <name evidence="1" type="ORF">Lpp126_12065</name>
</gene>
<dbReference type="PROSITE" id="PS00785">
    <property type="entry name" value="5_NUCLEOTIDASE_1"/>
    <property type="match status" value="1"/>
</dbReference>
<dbReference type="Proteomes" id="UP000014243">
    <property type="component" value="Unassembled WGS sequence"/>
</dbReference>
<reference evidence="1 2" key="1">
    <citation type="journal article" date="2013" name="PLoS ONE">
        <title>Lactobacillus paracasei comparative genomics: towards species pan-genome definition and exploitation of diversity.</title>
        <authorList>
            <person name="Smokvina T."/>
            <person name="Wels M."/>
            <person name="Polka J."/>
            <person name="Chervaux C."/>
            <person name="Brisse S."/>
            <person name="Boekhorst J."/>
            <person name="van Hylckama Vlieg J.E."/>
            <person name="Siezen R.J."/>
        </authorList>
    </citation>
    <scope>NUCLEOTIDE SEQUENCE [LARGE SCALE GENOMIC DNA]</scope>
    <source>
        <strain evidence="1 2">Lpp126</strain>
    </source>
</reference>
<dbReference type="InterPro" id="IPR006146">
    <property type="entry name" value="5'-Nucleotdase_CS"/>
</dbReference>
<dbReference type="Gene3D" id="3.60.21.10">
    <property type="match status" value="1"/>
</dbReference>
<dbReference type="EMBL" id="ANKC01000859">
    <property type="protein sequence ID" value="EPC74133.1"/>
    <property type="molecule type" value="Genomic_DNA"/>
</dbReference>
<comment type="caution">
    <text evidence="1">The sequence shown here is derived from an EMBL/GenBank/DDBJ whole genome shotgun (WGS) entry which is preliminary data.</text>
</comment>
<dbReference type="GO" id="GO:0000166">
    <property type="term" value="F:nucleotide binding"/>
    <property type="evidence" value="ECO:0007669"/>
    <property type="project" value="InterPro"/>
</dbReference>
<dbReference type="SUPFAM" id="SSF56300">
    <property type="entry name" value="Metallo-dependent phosphatases"/>
    <property type="match status" value="1"/>
</dbReference>
<proteinExistence type="predicted"/>
<sequence length="52" mass="5929">MEKLVILHTNDLHSHFENWPKIRRFMLGTRAAEQAEGASVLAFDDGDAMDRS</sequence>
<feature type="non-terminal residue" evidence="1">
    <location>
        <position position="52"/>
    </location>
</feature>
<dbReference type="InterPro" id="IPR029052">
    <property type="entry name" value="Metallo-depent_PP-like"/>
</dbReference>